<dbReference type="EMBL" id="WKKF01000001">
    <property type="protein sequence ID" value="MRX53091.1"/>
    <property type="molecule type" value="Genomic_DNA"/>
</dbReference>
<comment type="caution">
    <text evidence="2">The sequence shown here is derived from an EMBL/GenBank/DDBJ whole genome shotgun (WGS) entry which is preliminary data.</text>
</comment>
<dbReference type="Proteomes" id="UP000441585">
    <property type="component" value="Unassembled WGS sequence"/>
</dbReference>
<evidence type="ECO:0000256" key="1">
    <source>
        <dbReference type="SAM" id="Phobius"/>
    </source>
</evidence>
<dbReference type="AlphaFoldDB" id="A0A6I2M9J2"/>
<protein>
    <submittedName>
        <fullName evidence="2">Uncharacterized protein</fullName>
    </submittedName>
</protein>
<proteinExistence type="predicted"/>
<evidence type="ECO:0000313" key="2">
    <source>
        <dbReference type="EMBL" id="MRX53091.1"/>
    </source>
</evidence>
<feature type="transmembrane region" description="Helical" evidence="1">
    <location>
        <begin position="68"/>
        <end position="90"/>
    </location>
</feature>
<keyword evidence="1" id="KW-1133">Transmembrane helix</keyword>
<name>A0A6I2M9J2_9BACI</name>
<dbReference type="RefSeq" id="WP_154318044.1">
    <property type="nucleotide sequence ID" value="NZ_CAJFZX010000007.1"/>
</dbReference>
<keyword evidence="1" id="KW-0472">Membrane</keyword>
<feature type="transmembrane region" description="Helical" evidence="1">
    <location>
        <begin position="7"/>
        <end position="26"/>
    </location>
</feature>
<reference evidence="2 3" key="1">
    <citation type="submission" date="2019-11" db="EMBL/GenBank/DDBJ databases">
        <title>Bacillus idriensis genome.</title>
        <authorList>
            <person name="Konopka E.N."/>
            <person name="Newman J.D."/>
        </authorList>
    </citation>
    <scope>NUCLEOTIDE SEQUENCE [LARGE SCALE GENOMIC DNA]</scope>
    <source>
        <strain evidence="2 3">DSM 19097</strain>
    </source>
</reference>
<keyword evidence="1" id="KW-0812">Transmembrane</keyword>
<sequence length="92" mass="9940">MSKQNTSLLSGVFFILGVIPLIVGLTKWGNGIYVAVLSVSIFLPLILNVLGLIFALFGVKGKMKITLVLANCLGLCLSIFLLYVAMYGFLRS</sequence>
<feature type="transmembrane region" description="Helical" evidence="1">
    <location>
        <begin position="32"/>
        <end position="56"/>
    </location>
</feature>
<keyword evidence="3" id="KW-1185">Reference proteome</keyword>
<gene>
    <name evidence="2" type="ORF">GJU41_03840</name>
</gene>
<evidence type="ECO:0000313" key="3">
    <source>
        <dbReference type="Proteomes" id="UP000441585"/>
    </source>
</evidence>
<organism evidence="2 3">
    <name type="scientific">Metabacillus idriensis</name>
    <dbReference type="NCBI Taxonomy" id="324768"/>
    <lineage>
        <taxon>Bacteria</taxon>
        <taxon>Bacillati</taxon>
        <taxon>Bacillota</taxon>
        <taxon>Bacilli</taxon>
        <taxon>Bacillales</taxon>
        <taxon>Bacillaceae</taxon>
        <taxon>Metabacillus</taxon>
    </lineage>
</organism>
<accession>A0A6I2M9J2</accession>